<keyword evidence="5" id="KW-1185">Reference proteome</keyword>
<dbReference type="SUPFAM" id="SSF55729">
    <property type="entry name" value="Acyl-CoA N-acyltransferases (Nat)"/>
    <property type="match status" value="1"/>
</dbReference>
<dbReference type="InterPro" id="IPR050832">
    <property type="entry name" value="Bact_Acetyltransf"/>
</dbReference>
<evidence type="ECO:0000313" key="5">
    <source>
        <dbReference type="Proteomes" id="UP001499988"/>
    </source>
</evidence>
<name>A0ABP9ENH2_9GAMM</name>
<evidence type="ECO:0000259" key="3">
    <source>
        <dbReference type="PROSITE" id="PS51186"/>
    </source>
</evidence>
<dbReference type="EMBL" id="BAABJZ010000023">
    <property type="protein sequence ID" value="GAA4882374.1"/>
    <property type="molecule type" value="Genomic_DNA"/>
</dbReference>
<dbReference type="PANTHER" id="PTHR43877">
    <property type="entry name" value="AMINOALKYLPHOSPHONATE N-ACETYLTRANSFERASE-RELATED-RELATED"/>
    <property type="match status" value="1"/>
</dbReference>
<evidence type="ECO:0000256" key="2">
    <source>
        <dbReference type="ARBA" id="ARBA00023315"/>
    </source>
</evidence>
<sequence>MRISGVNVVDLPAVHEVIRQAVIHGVPITDCQRPELMQCLDSSLKQWQRWPDHAVHLAAWQDDHIVGVILIKQYWNLANLFVLPAYQGQGVAKALLQQAMILCEPHVPRIRLNSSVNAQGFYRSMGFEQTGECSGAPGGAIPFEYWFDGVRRTGAGQHTQALMS</sequence>
<feature type="domain" description="N-acetyltransferase" evidence="3">
    <location>
        <begin position="1"/>
        <end position="148"/>
    </location>
</feature>
<keyword evidence="1" id="KW-0808">Transferase</keyword>
<dbReference type="InterPro" id="IPR000182">
    <property type="entry name" value="GNAT_dom"/>
</dbReference>
<dbReference type="Gene3D" id="3.40.630.30">
    <property type="match status" value="1"/>
</dbReference>
<dbReference type="PANTHER" id="PTHR43877:SF2">
    <property type="entry name" value="AMINOALKYLPHOSPHONATE N-ACETYLTRANSFERASE-RELATED"/>
    <property type="match status" value="1"/>
</dbReference>
<keyword evidence="2" id="KW-0012">Acyltransferase</keyword>
<protein>
    <recommendedName>
        <fullName evidence="3">N-acetyltransferase domain-containing protein</fullName>
    </recommendedName>
</protein>
<dbReference type="Pfam" id="PF13673">
    <property type="entry name" value="Acetyltransf_10"/>
    <property type="match status" value="1"/>
</dbReference>
<dbReference type="CDD" id="cd04301">
    <property type="entry name" value="NAT_SF"/>
    <property type="match status" value="1"/>
</dbReference>
<gene>
    <name evidence="4" type="ORF">GCM10023333_15650</name>
</gene>
<proteinExistence type="predicted"/>
<accession>A0ABP9ENH2</accession>
<evidence type="ECO:0000313" key="4">
    <source>
        <dbReference type="EMBL" id="GAA4882374.1"/>
    </source>
</evidence>
<dbReference type="PROSITE" id="PS51186">
    <property type="entry name" value="GNAT"/>
    <property type="match status" value="1"/>
</dbReference>
<dbReference type="InterPro" id="IPR016181">
    <property type="entry name" value="Acyl_CoA_acyltransferase"/>
</dbReference>
<evidence type="ECO:0000256" key="1">
    <source>
        <dbReference type="ARBA" id="ARBA00022679"/>
    </source>
</evidence>
<comment type="caution">
    <text evidence="4">The sequence shown here is derived from an EMBL/GenBank/DDBJ whole genome shotgun (WGS) entry which is preliminary data.</text>
</comment>
<dbReference type="RefSeq" id="WP_345334795.1">
    <property type="nucleotide sequence ID" value="NZ_BAABJZ010000023.1"/>
</dbReference>
<dbReference type="Proteomes" id="UP001499988">
    <property type="component" value="Unassembled WGS sequence"/>
</dbReference>
<organism evidence="4 5">
    <name type="scientific">Ferrimonas pelagia</name>
    <dbReference type="NCBI Taxonomy" id="1177826"/>
    <lineage>
        <taxon>Bacteria</taxon>
        <taxon>Pseudomonadati</taxon>
        <taxon>Pseudomonadota</taxon>
        <taxon>Gammaproteobacteria</taxon>
        <taxon>Alteromonadales</taxon>
        <taxon>Ferrimonadaceae</taxon>
        <taxon>Ferrimonas</taxon>
    </lineage>
</organism>
<reference evidence="5" key="1">
    <citation type="journal article" date="2019" name="Int. J. Syst. Evol. Microbiol.">
        <title>The Global Catalogue of Microorganisms (GCM) 10K type strain sequencing project: providing services to taxonomists for standard genome sequencing and annotation.</title>
        <authorList>
            <consortium name="The Broad Institute Genomics Platform"/>
            <consortium name="The Broad Institute Genome Sequencing Center for Infectious Disease"/>
            <person name="Wu L."/>
            <person name="Ma J."/>
        </authorList>
    </citation>
    <scope>NUCLEOTIDE SEQUENCE [LARGE SCALE GENOMIC DNA]</scope>
    <source>
        <strain evidence="5">JCM 18401</strain>
    </source>
</reference>